<dbReference type="EMBL" id="JACETU010000001">
    <property type="protein sequence ID" value="KAF7441346.1"/>
    <property type="molecule type" value="Genomic_DNA"/>
</dbReference>
<comment type="caution">
    <text evidence="1">The sequence shown here is derived from an EMBL/GenBank/DDBJ whole genome shotgun (WGS) entry which is preliminary data.</text>
</comment>
<accession>A0A8H7A798</accession>
<dbReference type="OrthoDB" id="3089472at2759"/>
<evidence type="ECO:0000313" key="1">
    <source>
        <dbReference type="EMBL" id="KAF7441346.1"/>
    </source>
</evidence>
<gene>
    <name evidence="1" type="ORF">PC9H_001695</name>
</gene>
<dbReference type="VEuPathDB" id="FungiDB:PC9H_001695"/>
<reference evidence="1" key="1">
    <citation type="submission" date="2019-07" db="EMBL/GenBank/DDBJ databases">
        <authorList>
            <person name="Palmer J.M."/>
        </authorList>
    </citation>
    <scope>NUCLEOTIDE SEQUENCE</scope>
    <source>
        <strain evidence="1">PC9</strain>
    </source>
</reference>
<evidence type="ECO:0000313" key="2">
    <source>
        <dbReference type="Proteomes" id="UP000623687"/>
    </source>
</evidence>
<dbReference type="RefSeq" id="XP_036637190.1">
    <property type="nucleotide sequence ID" value="XM_036771345.1"/>
</dbReference>
<sequence length="346" mass="39169">MLLLPKAYKGLSDHRNRCIAVKCRCADSKRLKKARLAIHVHTIRKLQPIICGMSTSMFYMSIDTIVQNASIGLPRGSSHTLTTLETLSDPPPVVNLEYVKMAAIAAVQVLVLERDSDDIVQWIHHILGEGRLFPPYMFREVDQAYRRRKGFLQSPMILATYSAYISQRPYDCLPLYMEEQDRGELITSVYAVHSALSLYSQGRKGDEGTYFPRNWGNCSNRQKLWIASLVELLTPVDFEHIVDSARMINIVPISPIPVESYNTAGDLAIFSQDLLVTGKEVDAAGASGHFMGEDRDEDESCVSDNAYDRFGNQKPQNAYSQDLPDGWKHLAIGRYEDLWDEWKYLG</sequence>
<dbReference type="AlphaFoldDB" id="A0A8H7A798"/>
<organism evidence="1 2">
    <name type="scientific">Pleurotus ostreatus</name>
    <name type="common">Oyster mushroom</name>
    <name type="synonym">White-rot fungus</name>
    <dbReference type="NCBI Taxonomy" id="5322"/>
    <lineage>
        <taxon>Eukaryota</taxon>
        <taxon>Fungi</taxon>
        <taxon>Dikarya</taxon>
        <taxon>Basidiomycota</taxon>
        <taxon>Agaricomycotina</taxon>
        <taxon>Agaricomycetes</taxon>
        <taxon>Agaricomycetidae</taxon>
        <taxon>Agaricales</taxon>
        <taxon>Pleurotineae</taxon>
        <taxon>Pleurotaceae</taxon>
        <taxon>Pleurotus</taxon>
    </lineage>
</organism>
<dbReference type="Proteomes" id="UP000623687">
    <property type="component" value="Unassembled WGS sequence"/>
</dbReference>
<protein>
    <submittedName>
        <fullName evidence="1">Uncharacterized protein</fullName>
    </submittedName>
</protein>
<dbReference type="GeneID" id="59371536"/>
<name>A0A8H7A798_PLEOS</name>
<proteinExistence type="predicted"/>
<keyword evidence="2" id="KW-1185">Reference proteome</keyword>